<evidence type="ECO:0000313" key="2">
    <source>
        <dbReference type="EMBL" id="MFC4597100.1"/>
    </source>
</evidence>
<organism evidence="2 3">
    <name type="scientific">Cohnella hongkongensis</name>
    <dbReference type="NCBI Taxonomy" id="178337"/>
    <lineage>
        <taxon>Bacteria</taxon>
        <taxon>Bacillati</taxon>
        <taxon>Bacillota</taxon>
        <taxon>Bacilli</taxon>
        <taxon>Bacillales</taxon>
        <taxon>Paenibacillaceae</taxon>
        <taxon>Cohnella</taxon>
    </lineage>
</organism>
<dbReference type="PANTHER" id="PTHR43649">
    <property type="entry name" value="ARABINOSE-BINDING PROTEIN-RELATED"/>
    <property type="match status" value="1"/>
</dbReference>
<accession>A0ABV9F7U6</accession>
<evidence type="ECO:0000256" key="1">
    <source>
        <dbReference type="SAM" id="SignalP"/>
    </source>
</evidence>
<protein>
    <submittedName>
        <fullName evidence="2">ABC transporter substrate-binding protein</fullName>
    </submittedName>
</protein>
<dbReference type="SUPFAM" id="SSF53850">
    <property type="entry name" value="Periplasmic binding protein-like II"/>
    <property type="match status" value="1"/>
</dbReference>
<gene>
    <name evidence="2" type="ORF">ACFO3S_02515</name>
</gene>
<proteinExistence type="predicted"/>
<feature type="signal peptide" evidence="1">
    <location>
        <begin position="1"/>
        <end position="24"/>
    </location>
</feature>
<dbReference type="PANTHER" id="PTHR43649:SF12">
    <property type="entry name" value="DIACETYLCHITOBIOSE BINDING PROTEIN DASA"/>
    <property type="match status" value="1"/>
</dbReference>
<dbReference type="Pfam" id="PF01547">
    <property type="entry name" value="SBP_bac_1"/>
    <property type="match status" value="1"/>
</dbReference>
<dbReference type="RefSeq" id="WP_378091875.1">
    <property type="nucleotide sequence ID" value="NZ_JBHSEP010000001.1"/>
</dbReference>
<name>A0ABV9F7U6_9BACL</name>
<evidence type="ECO:0000313" key="3">
    <source>
        <dbReference type="Proteomes" id="UP001596028"/>
    </source>
</evidence>
<dbReference type="Proteomes" id="UP001596028">
    <property type="component" value="Unassembled WGS sequence"/>
</dbReference>
<dbReference type="Gene3D" id="3.40.190.10">
    <property type="entry name" value="Periplasmic binding protein-like II"/>
    <property type="match status" value="2"/>
</dbReference>
<reference evidence="3" key="1">
    <citation type="journal article" date="2019" name="Int. J. Syst. Evol. Microbiol.">
        <title>The Global Catalogue of Microorganisms (GCM) 10K type strain sequencing project: providing services to taxonomists for standard genome sequencing and annotation.</title>
        <authorList>
            <consortium name="The Broad Institute Genomics Platform"/>
            <consortium name="The Broad Institute Genome Sequencing Center for Infectious Disease"/>
            <person name="Wu L."/>
            <person name="Ma J."/>
        </authorList>
    </citation>
    <scope>NUCLEOTIDE SEQUENCE [LARGE SCALE GENOMIC DNA]</scope>
    <source>
        <strain evidence="3">CCUG 49571</strain>
    </source>
</reference>
<dbReference type="InterPro" id="IPR006059">
    <property type="entry name" value="SBP"/>
</dbReference>
<sequence length="564" mass="62238">MKIKGFVWTMICCLALTGALSACSGNSSSNGPQASGAAPSGGAGGAVNEAGAFPIVDEKITLKVMTVANPAVENFETNEFTTYFEELTNIHVDWELVPVSMAAEKLNLTLASGDLPDVIMMMDVTPEQQALYGEQGILLPLNDYIEKYGVNTKKMFEESPLIKPTITSADGNIYALPAPNECYHCSMRQKLWIYEPWLTELGLDMPTTIDEFYEVLKAFKTRDPNKNGLADEIPLSGAPQTAQTSTLTTSVDHFLMNSFTYAPYTRIYVNEEDKVDVPFNKAGWKEGLAFLHKLYAEGLMDPQALTRDAAQLVQLGENPGVAVLGAAPGPNMSAVSQLNGASGRWKEYVAVPPLKGPNGVQLTQYDPYQVAPGKFVITSEAKNPEAAFRFADALYDREMTLRSTIGEPGVDWRWAEPGEIGLNGEPAVYKDESKFGVTQNKHWSQTGIAYRPNSLRLGAVADPENPLESILYAETKDKYEPYRVDVETVLPPLNFTVDQSQEIADLSKTIYDYTNEMMARFIIGDADLDEEWDKYVQTLDSMNLSRYLEIYQEAYEARKAAAAK</sequence>
<feature type="chain" id="PRO_5047342624" evidence="1">
    <location>
        <begin position="25"/>
        <end position="564"/>
    </location>
</feature>
<dbReference type="CDD" id="cd13581">
    <property type="entry name" value="PBP2_AlgQ_like_2"/>
    <property type="match status" value="1"/>
</dbReference>
<dbReference type="PROSITE" id="PS51257">
    <property type="entry name" value="PROKAR_LIPOPROTEIN"/>
    <property type="match status" value="1"/>
</dbReference>
<dbReference type="InterPro" id="IPR050490">
    <property type="entry name" value="Bact_solute-bd_prot1"/>
</dbReference>
<dbReference type="EMBL" id="JBHSEP010000001">
    <property type="protein sequence ID" value="MFC4597100.1"/>
    <property type="molecule type" value="Genomic_DNA"/>
</dbReference>
<keyword evidence="1" id="KW-0732">Signal</keyword>
<comment type="caution">
    <text evidence="2">The sequence shown here is derived from an EMBL/GenBank/DDBJ whole genome shotgun (WGS) entry which is preliminary data.</text>
</comment>
<keyword evidence="3" id="KW-1185">Reference proteome</keyword>